<evidence type="ECO:0000256" key="2">
    <source>
        <dbReference type="ARBA" id="ARBA00008558"/>
    </source>
</evidence>
<evidence type="ECO:0000313" key="6">
    <source>
        <dbReference type="Proteomes" id="UP001597118"/>
    </source>
</evidence>
<evidence type="ECO:0000256" key="1">
    <source>
        <dbReference type="ARBA" id="ARBA00001470"/>
    </source>
</evidence>
<dbReference type="InterPro" id="IPR008928">
    <property type="entry name" value="6-hairpin_glycosidase_sf"/>
</dbReference>
<comment type="similarity">
    <text evidence="2">Belongs to the N-acylglucosamine 2-epimerase family.</text>
</comment>
<evidence type="ECO:0000256" key="3">
    <source>
        <dbReference type="ARBA" id="ARBA00023235"/>
    </source>
</evidence>
<dbReference type="Proteomes" id="UP001597118">
    <property type="component" value="Unassembled WGS sequence"/>
</dbReference>
<dbReference type="InterPro" id="IPR010819">
    <property type="entry name" value="AGE/CE"/>
</dbReference>
<dbReference type="Gene3D" id="1.50.10.10">
    <property type="match status" value="1"/>
</dbReference>
<dbReference type="HAMAP" id="MF_00929">
    <property type="entry name" value="Cellobiose_2_epim"/>
    <property type="match status" value="1"/>
</dbReference>
<dbReference type="EMBL" id="JBHUDG010000016">
    <property type="protein sequence ID" value="MFD1630357.1"/>
    <property type="molecule type" value="Genomic_DNA"/>
</dbReference>
<dbReference type="Pfam" id="PF07221">
    <property type="entry name" value="GlcNAc_2-epim"/>
    <property type="match status" value="1"/>
</dbReference>
<organism evidence="5 6">
    <name type="scientific">Pseudopedobacter beijingensis</name>
    <dbReference type="NCBI Taxonomy" id="1207056"/>
    <lineage>
        <taxon>Bacteria</taxon>
        <taxon>Pseudomonadati</taxon>
        <taxon>Bacteroidota</taxon>
        <taxon>Sphingobacteriia</taxon>
        <taxon>Sphingobacteriales</taxon>
        <taxon>Sphingobacteriaceae</taxon>
        <taxon>Pseudopedobacter</taxon>
    </lineage>
</organism>
<dbReference type="PANTHER" id="PTHR15108">
    <property type="entry name" value="N-ACYLGLUCOSAMINE-2-EPIMERASE"/>
    <property type="match status" value="1"/>
</dbReference>
<comment type="function">
    <text evidence="4">Catalyzes the reversible epimerization of cellobiose to 4-O-beta-D-glucopyranosyl-D-mannose (Glc-Man).</text>
</comment>
<dbReference type="RefSeq" id="WP_379662735.1">
    <property type="nucleotide sequence ID" value="NZ_JBHUDG010000016.1"/>
</dbReference>
<name>A0ABW4ID54_9SPHI</name>
<comment type="caution">
    <text evidence="5">The sequence shown here is derived from an EMBL/GenBank/DDBJ whole genome shotgun (WGS) entry which is preliminary data.</text>
</comment>
<keyword evidence="3 4" id="KW-0413">Isomerase</keyword>
<gene>
    <name evidence="5" type="ORF">ACFSAH_10745</name>
</gene>
<accession>A0ABW4ID54</accession>
<keyword evidence="6" id="KW-1185">Reference proteome</keyword>
<evidence type="ECO:0000256" key="4">
    <source>
        <dbReference type="HAMAP-Rule" id="MF_00929"/>
    </source>
</evidence>
<dbReference type="SUPFAM" id="SSF48208">
    <property type="entry name" value="Six-hairpin glycosidases"/>
    <property type="match status" value="1"/>
</dbReference>
<dbReference type="EC" id="5.1.3.11" evidence="4"/>
<evidence type="ECO:0000313" key="5">
    <source>
        <dbReference type="EMBL" id="MFD1630357.1"/>
    </source>
</evidence>
<dbReference type="InterPro" id="IPR012341">
    <property type="entry name" value="6hp_glycosidase-like_sf"/>
</dbReference>
<dbReference type="InterPro" id="IPR028584">
    <property type="entry name" value="Cellobiose_2_epim"/>
</dbReference>
<comment type="catalytic activity">
    <reaction evidence="1 4">
        <text>D-cellobiose = beta-D-glucosyl-(1-&gt;4)-D-mannopyranose</text>
        <dbReference type="Rhea" id="RHEA:23384"/>
        <dbReference type="ChEBI" id="CHEBI:17057"/>
        <dbReference type="ChEBI" id="CHEBI:47931"/>
        <dbReference type="EC" id="5.1.3.11"/>
    </reaction>
</comment>
<reference evidence="6" key="1">
    <citation type="journal article" date="2019" name="Int. J. Syst. Evol. Microbiol.">
        <title>The Global Catalogue of Microorganisms (GCM) 10K type strain sequencing project: providing services to taxonomists for standard genome sequencing and annotation.</title>
        <authorList>
            <consortium name="The Broad Institute Genomics Platform"/>
            <consortium name="The Broad Institute Genome Sequencing Center for Infectious Disease"/>
            <person name="Wu L."/>
            <person name="Ma J."/>
        </authorList>
    </citation>
    <scope>NUCLEOTIDE SEQUENCE [LARGE SCALE GENOMIC DNA]</scope>
    <source>
        <strain evidence="6">CCUG 53762</strain>
    </source>
</reference>
<comment type="similarity">
    <text evidence="4">Belongs to the cellobiose 2-epimerase family.</text>
</comment>
<protein>
    <recommendedName>
        <fullName evidence="4">Cellobiose 2-epimerase</fullName>
        <shortName evidence="4">CE</shortName>
        <ecNumber evidence="4">5.1.3.11</ecNumber>
    </recommendedName>
</protein>
<sequence length="391" mass="46357">MDIEQEIEQELYRTLSYWESYAVDHDNGGFYGQRDQQNQLVKNAPKGSVLNSRILWTFSAAFKYTGEQKHFDLANRAYSYIKNYFYDKENGGVYWSLDSKGVVLDTKKQTYALSFAIYGLSEYYSVSKDKDALDLAIDIFNTIEKYCFDPKDKGYFEAFGKDWTEIEDLRLSDKDANEKKTMNTHLHVLEAYTNLYRYWKNDRLKDQLKELLLVFENHIINPKSDHLNLFMDEFWRYKEQIYSFGHDIEASWLLQEAAEVLGKEDILKRIKSQALKLVYAAKEGLLPDGSLIYESNADTKHNIQEKHWWVQAEALVGFYNAFQLTNEETFYNHFEQVWKFIKEHILDYENGEWFWGVDEKNNVMPGEDKLGLWKCPYHNIRACLEILHRKS</sequence>
<proteinExistence type="inferred from homology"/>